<dbReference type="OrthoDB" id="417450at2759"/>
<proteinExistence type="predicted"/>
<dbReference type="SUPFAM" id="SSF63491">
    <property type="entry name" value="BAG domain"/>
    <property type="match status" value="1"/>
</dbReference>
<keyword evidence="2" id="KW-1185">Reference proteome</keyword>
<dbReference type="InterPro" id="IPR003103">
    <property type="entry name" value="BAG_domain"/>
</dbReference>
<dbReference type="GO" id="GO:0051087">
    <property type="term" value="F:protein-folding chaperone binding"/>
    <property type="evidence" value="ECO:0007669"/>
    <property type="project" value="InterPro"/>
</dbReference>
<dbReference type="RefSeq" id="XP_031564524.1">
    <property type="nucleotide sequence ID" value="XM_031708664.1"/>
</dbReference>
<sequence length="118" mass="13255">MYVKKDDDKVKALRAAEQKTDENKKKLNSFTEELDGIQNGHLQKDLIEKAVTKISKQIQGIEENLMKILESLDSLSLGSATLGVKGKRKSVVKWIQDLITEADSQRARCEALQKGQDL</sequence>
<dbReference type="Gene3D" id="1.20.58.120">
    <property type="entry name" value="BAG domain"/>
    <property type="match status" value="1"/>
</dbReference>
<dbReference type="GeneID" id="116299936"/>
<gene>
    <name evidence="3" type="primary">LOC116299936</name>
</gene>
<feature type="domain" description="BAG" evidence="1">
    <location>
        <begin position="49"/>
        <end position="104"/>
    </location>
</feature>
<dbReference type="Pfam" id="PF02179">
    <property type="entry name" value="BAG"/>
    <property type="match status" value="1"/>
</dbReference>
<dbReference type="KEGG" id="aten:116299936"/>
<dbReference type="Proteomes" id="UP000515163">
    <property type="component" value="Unplaced"/>
</dbReference>
<evidence type="ECO:0000313" key="3">
    <source>
        <dbReference type="RefSeq" id="XP_031564524.1"/>
    </source>
</evidence>
<dbReference type="InterPro" id="IPR036533">
    <property type="entry name" value="BAG_dom_sf"/>
</dbReference>
<evidence type="ECO:0000259" key="1">
    <source>
        <dbReference type="Pfam" id="PF02179"/>
    </source>
</evidence>
<reference evidence="3" key="1">
    <citation type="submission" date="2025-08" db="UniProtKB">
        <authorList>
            <consortium name="RefSeq"/>
        </authorList>
    </citation>
    <scope>IDENTIFICATION</scope>
    <source>
        <tissue evidence="3">Tentacle</tissue>
    </source>
</reference>
<evidence type="ECO:0000313" key="2">
    <source>
        <dbReference type="Proteomes" id="UP000515163"/>
    </source>
</evidence>
<dbReference type="AlphaFoldDB" id="A0A6P8I7G8"/>
<protein>
    <submittedName>
        <fullName evidence="3">Uncharacterized protein LOC116299936</fullName>
    </submittedName>
</protein>
<organism evidence="2 3">
    <name type="scientific">Actinia tenebrosa</name>
    <name type="common">Australian red waratah sea anemone</name>
    <dbReference type="NCBI Taxonomy" id="6105"/>
    <lineage>
        <taxon>Eukaryota</taxon>
        <taxon>Metazoa</taxon>
        <taxon>Cnidaria</taxon>
        <taxon>Anthozoa</taxon>
        <taxon>Hexacorallia</taxon>
        <taxon>Actiniaria</taxon>
        <taxon>Actiniidae</taxon>
        <taxon>Actinia</taxon>
    </lineage>
</organism>
<accession>A0A6P8I7G8</accession>
<name>A0A6P8I7G8_ACTTE</name>
<dbReference type="InParanoid" id="A0A6P8I7G8"/>